<dbReference type="RefSeq" id="XP_056474879.1">
    <property type="nucleotide sequence ID" value="XM_056618720.1"/>
</dbReference>
<accession>A0A9W9KAN7</accession>
<name>A0A9W9KAN7_9EURO</name>
<comment type="caution">
    <text evidence="1">The sequence shown here is derived from an EMBL/GenBank/DDBJ whole genome shotgun (WGS) entry which is preliminary data.</text>
</comment>
<dbReference type="AlphaFoldDB" id="A0A9W9KAN7"/>
<sequence>MMIQPSDAKDGLGSTRAREVRLGAGEISRVARACAMYGPSDDLLLFFSEHHAKKVQVGHGVYLHMPDADDPLSDPVIPGTIRECHAGDVFFSEIPSPPFLDLIVDLPIFVTIQFNNCFVTEKHVLPCHPLMPWK</sequence>
<dbReference type="Proteomes" id="UP001149074">
    <property type="component" value="Unassembled WGS sequence"/>
</dbReference>
<dbReference type="EMBL" id="JAPQKI010000005">
    <property type="protein sequence ID" value="KAJ5099225.1"/>
    <property type="molecule type" value="Genomic_DNA"/>
</dbReference>
<protein>
    <submittedName>
        <fullName evidence="1">Uncharacterized protein</fullName>
    </submittedName>
</protein>
<reference evidence="1" key="1">
    <citation type="submission" date="2022-11" db="EMBL/GenBank/DDBJ databases">
        <authorList>
            <person name="Petersen C."/>
        </authorList>
    </citation>
    <scope>NUCLEOTIDE SEQUENCE</scope>
    <source>
        <strain evidence="1">IBT 30761</strain>
    </source>
</reference>
<dbReference type="GeneID" id="81357699"/>
<evidence type="ECO:0000313" key="2">
    <source>
        <dbReference type="Proteomes" id="UP001149074"/>
    </source>
</evidence>
<organism evidence="1 2">
    <name type="scientific">Penicillium argentinense</name>
    <dbReference type="NCBI Taxonomy" id="1131581"/>
    <lineage>
        <taxon>Eukaryota</taxon>
        <taxon>Fungi</taxon>
        <taxon>Dikarya</taxon>
        <taxon>Ascomycota</taxon>
        <taxon>Pezizomycotina</taxon>
        <taxon>Eurotiomycetes</taxon>
        <taxon>Eurotiomycetidae</taxon>
        <taxon>Eurotiales</taxon>
        <taxon>Aspergillaceae</taxon>
        <taxon>Penicillium</taxon>
    </lineage>
</organism>
<proteinExistence type="predicted"/>
<reference evidence="1" key="2">
    <citation type="journal article" date="2023" name="IMA Fungus">
        <title>Comparative genomic study of the Penicillium genus elucidates a diverse pangenome and 15 lateral gene transfer events.</title>
        <authorList>
            <person name="Petersen C."/>
            <person name="Sorensen T."/>
            <person name="Nielsen M.R."/>
            <person name="Sondergaard T.E."/>
            <person name="Sorensen J.L."/>
            <person name="Fitzpatrick D.A."/>
            <person name="Frisvad J.C."/>
            <person name="Nielsen K.L."/>
        </authorList>
    </citation>
    <scope>NUCLEOTIDE SEQUENCE</scope>
    <source>
        <strain evidence="1">IBT 30761</strain>
    </source>
</reference>
<evidence type="ECO:0000313" key="1">
    <source>
        <dbReference type="EMBL" id="KAJ5099225.1"/>
    </source>
</evidence>
<gene>
    <name evidence="1" type="ORF">N7532_006226</name>
</gene>
<keyword evidence="2" id="KW-1185">Reference proteome</keyword>